<dbReference type="RefSeq" id="WP_076343063.1">
    <property type="nucleotide sequence ID" value="NZ_CP019082.1"/>
</dbReference>
<dbReference type="AlphaFoldDB" id="A0A1U7CIN1"/>
<evidence type="ECO:0000313" key="3">
    <source>
        <dbReference type="EMBL" id="APW58792.1"/>
    </source>
</evidence>
<dbReference type="SMART" id="SM00450">
    <property type="entry name" value="RHOD"/>
    <property type="match status" value="1"/>
</dbReference>
<dbReference type="Pfam" id="PF00581">
    <property type="entry name" value="Rhodanese"/>
    <property type="match status" value="1"/>
</dbReference>
<keyword evidence="1" id="KW-0732">Signal</keyword>
<dbReference type="OrthoDB" id="9802991at2"/>
<reference evidence="4" key="1">
    <citation type="submission" date="2016-12" db="EMBL/GenBank/DDBJ databases">
        <title>Comparative genomics of four Isosphaeraceae planctomycetes: a common pool of plasmids and glycoside hydrolase genes.</title>
        <authorList>
            <person name="Ivanova A."/>
        </authorList>
    </citation>
    <scope>NUCLEOTIDE SEQUENCE [LARGE SCALE GENOMIC DNA]</scope>
    <source>
        <strain evidence="4">PX4</strain>
    </source>
</reference>
<accession>A0A1U7CIN1</accession>
<dbReference type="InterPro" id="IPR036873">
    <property type="entry name" value="Rhodanese-like_dom_sf"/>
</dbReference>
<dbReference type="Gene3D" id="3.40.250.10">
    <property type="entry name" value="Rhodanese-like domain"/>
    <property type="match status" value="1"/>
</dbReference>
<keyword evidence="4" id="KW-1185">Reference proteome</keyword>
<feature type="signal peptide" evidence="1">
    <location>
        <begin position="1"/>
        <end position="20"/>
    </location>
</feature>
<dbReference type="STRING" id="1387353.BSF38_00196"/>
<evidence type="ECO:0000256" key="1">
    <source>
        <dbReference type="SAM" id="SignalP"/>
    </source>
</evidence>
<protein>
    <recommendedName>
        <fullName evidence="2">Rhodanese domain-containing protein</fullName>
    </recommendedName>
</protein>
<dbReference type="KEGG" id="pbor:BSF38_00196"/>
<dbReference type="Proteomes" id="UP000186309">
    <property type="component" value="Chromosome"/>
</dbReference>
<evidence type="ECO:0000259" key="2">
    <source>
        <dbReference type="PROSITE" id="PS50206"/>
    </source>
</evidence>
<feature type="domain" description="Rhodanese" evidence="2">
    <location>
        <begin position="38"/>
        <end position="129"/>
    </location>
</feature>
<dbReference type="EMBL" id="CP019082">
    <property type="protein sequence ID" value="APW58792.1"/>
    <property type="molecule type" value="Genomic_DNA"/>
</dbReference>
<dbReference type="InterPro" id="IPR001763">
    <property type="entry name" value="Rhodanese-like_dom"/>
</dbReference>
<evidence type="ECO:0000313" key="4">
    <source>
        <dbReference type="Proteomes" id="UP000186309"/>
    </source>
</evidence>
<feature type="chain" id="PRO_5012256574" description="Rhodanese domain-containing protein" evidence="1">
    <location>
        <begin position="21"/>
        <end position="131"/>
    </location>
</feature>
<dbReference type="CDD" id="cd00158">
    <property type="entry name" value="RHOD"/>
    <property type="match status" value="1"/>
</dbReference>
<dbReference type="SUPFAM" id="SSF52821">
    <property type="entry name" value="Rhodanese/Cell cycle control phosphatase"/>
    <property type="match status" value="1"/>
</dbReference>
<dbReference type="PROSITE" id="PS50206">
    <property type="entry name" value="RHODANESE_3"/>
    <property type="match status" value="1"/>
</dbReference>
<gene>
    <name evidence="3" type="ORF">BSF38_00196</name>
</gene>
<name>A0A1U7CIN1_9BACT</name>
<organism evidence="3 4">
    <name type="scientific">Paludisphaera borealis</name>
    <dbReference type="NCBI Taxonomy" id="1387353"/>
    <lineage>
        <taxon>Bacteria</taxon>
        <taxon>Pseudomonadati</taxon>
        <taxon>Planctomycetota</taxon>
        <taxon>Planctomycetia</taxon>
        <taxon>Isosphaerales</taxon>
        <taxon>Isosphaeraceae</taxon>
        <taxon>Paludisphaera</taxon>
    </lineage>
</organism>
<sequence>MRHAIALTIALFAGAGIVRAEDATYPNITHDELVKAIEAKKVTLLDANGTETYKDGHIPKAIDFEKQEKDLASKLPADKSALIVAYCANERCTAYRSAAKAAKELGYTNIKHYPKGILGWKSAGGEIEKAE</sequence>
<proteinExistence type="predicted"/>